<name>A0ABW4FRR4_9PSEU</name>
<dbReference type="EMBL" id="JBHUCP010000023">
    <property type="protein sequence ID" value="MFD1533108.1"/>
    <property type="molecule type" value="Genomic_DNA"/>
</dbReference>
<reference evidence="2" key="1">
    <citation type="journal article" date="2019" name="Int. J. Syst. Evol. Microbiol.">
        <title>The Global Catalogue of Microorganisms (GCM) 10K type strain sequencing project: providing services to taxonomists for standard genome sequencing and annotation.</title>
        <authorList>
            <consortium name="The Broad Institute Genomics Platform"/>
            <consortium name="The Broad Institute Genome Sequencing Center for Infectious Disease"/>
            <person name="Wu L."/>
            <person name="Ma J."/>
        </authorList>
    </citation>
    <scope>NUCLEOTIDE SEQUENCE [LARGE SCALE GENOMIC DNA]</scope>
    <source>
        <strain evidence="2">JCM 12165</strain>
    </source>
</reference>
<evidence type="ECO:0000313" key="2">
    <source>
        <dbReference type="Proteomes" id="UP001597145"/>
    </source>
</evidence>
<keyword evidence="2" id="KW-1185">Reference proteome</keyword>
<dbReference type="RefSeq" id="WP_343983391.1">
    <property type="nucleotide sequence ID" value="NZ_BAAAJG010000016.1"/>
</dbReference>
<accession>A0ABW4FRR4</accession>
<proteinExistence type="predicted"/>
<protein>
    <submittedName>
        <fullName evidence="1">Uncharacterized protein</fullName>
    </submittedName>
</protein>
<organism evidence="1 2">
    <name type="scientific">Pseudonocardia aurantiaca</name>
    <dbReference type="NCBI Taxonomy" id="75290"/>
    <lineage>
        <taxon>Bacteria</taxon>
        <taxon>Bacillati</taxon>
        <taxon>Actinomycetota</taxon>
        <taxon>Actinomycetes</taxon>
        <taxon>Pseudonocardiales</taxon>
        <taxon>Pseudonocardiaceae</taxon>
        <taxon>Pseudonocardia</taxon>
    </lineage>
</organism>
<comment type="caution">
    <text evidence="1">The sequence shown here is derived from an EMBL/GenBank/DDBJ whole genome shotgun (WGS) entry which is preliminary data.</text>
</comment>
<gene>
    <name evidence="1" type="ORF">ACFSCY_27150</name>
</gene>
<evidence type="ECO:0000313" key="1">
    <source>
        <dbReference type="EMBL" id="MFD1533108.1"/>
    </source>
</evidence>
<dbReference type="Proteomes" id="UP001597145">
    <property type="component" value="Unassembled WGS sequence"/>
</dbReference>
<sequence length="65" mass="6797">MADELITFIAAEPGMADRLIREHASDPSGHCRVCSSGAQAGRSAWPCTLRRAAVAANTAADKQQG</sequence>